<dbReference type="SMART" id="SM00382">
    <property type="entry name" value="AAA"/>
    <property type="match status" value="1"/>
</dbReference>
<dbReference type="SUPFAM" id="SSF52540">
    <property type="entry name" value="P-loop containing nucleoside triphosphate hydrolases"/>
    <property type="match status" value="1"/>
</dbReference>
<sequence>MSIAHGPETVVLTPSKPTSLLAALLLHPGAVVSTGYLLRALWDEEPPATARAALQTCVLRLRRIFAKYGISATTIEAVPGGYRLHADADSLDLVAFRALAGRAPAATGPGEELYRLREALSLWHGQPLANVASRLLQRDAVPTLEQERLRVLERVCDLELAAGNCHQVLVDLYDIARRHPVRERFTEQLIEALYRTGRQAEALAEYRTVRDRLREELGIDPGPGLRRLELAILRAEELGGVRIPRQVLAQPVPARIPELPAARIASAAGGTSEDPALPAAPALPMDATATAAVATAAAVEAAPAPVRPALPGASAETVLPPPGFAGRAAGRAAMAAQLTAPDGPRLIVVSGAPGIGKSALALRCAYDAREAFPGGVFAVPLARPDGTPVTVEEARKLLPEPAGGRRLVLLDDAAGAGQVLPLLPAATAGNATVVVTSRRGLAAVVATHGGAVHRLDLLAPEEAYELLAGLVGADRIAAEAAAAGELAAVCGYLPLALRIAAGRLLTRPGLSVAHCADWLAEDPAGRLALAEDPRMSVPAVFGQAVDSLPPELREAFLRLGAHAAGTGLDPSDTEGVLEQLVEAGLLEDGPPGPYRMHPLLHLYARRRARPTRPTRQTTAPPAVTR</sequence>
<evidence type="ECO:0000256" key="5">
    <source>
        <dbReference type="ARBA" id="ARBA00023163"/>
    </source>
</evidence>
<dbReference type="GO" id="GO:0003677">
    <property type="term" value="F:DNA binding"/>
    <property type="evidence" value="ECO:0007669"/>
    <property type="project" value="UniProtKB-UniRule"/>
</dbReference>
<dbReference type="SUPFAM" id="SSF46894">
    <property type="entry name" value="C-terminal effector domain of the bipartite response regulators"/>
    <property type="match status" value="1"/>
</dbReference>
<dbReference type="EMBL" id="CP029190">
    <property type="protein sequence ID" value="QES52078.1"/>
    <property type="molecule type" value="Genomic_DNA"/>
</dbReference>
<reference evidence="9 10" key="1">
    <citation type="submission" date="2018-05" db="EMBL/GenBank/DDBJ databases">
        <title>Streptomyces venezuelae.</title>
        <authorList>
            <person name="Kim W."/>
            <person name="Lee N."/>
            <person name="Cho B.-K."/>
        </authorList>
    </citation>
    <scope>NUCLEOTIDE SEQUENCE [LARGE SCALE GENOMIC DNA]</scope>
    <source>
        <strain evidence="9 10">ATCC 21782</strain>
    </source>
</reference>
<evidence type="ECO:0000256" key="1">
    <source>
        <dbReference type="ARBA" id="ARBA00005820"/>
    </source>
</evidence>
<dbReference type="GO" id="GO:0043531">
    <property type="term" value="F:ADP binding"/>
    <property type="evidence" value="ECO:0007669"/>
    <property type="project" value="InterPro"/>
</dbReference>
<dbReference type="Proteomes" id="UP000325211">
    <property type="component" value="Chromosome"/>
</dbReference>
<dbReference type="CDD" id="cd15831">
    <property type="entry name" value="BTAD"/>
    <property type="match status" value="1"/>
</dbReference>
<dbReference type="PROSITE" id="PS51755">
    <property type="entry name" value="OMPR_PHOB"/>
    <property type="match status" value="1"/>
</dbReference>
<dbReference type="PANTHER" id="PTHR35807:SF1">
    <property type="entry name" value="TRANSCRIPTIONAL REGULATOR REDD"/>
    <property type="match status" value="1"/>
</dbReference>
<dbReference type="InterPro" id="IPR005158">
    <property type="entry name" value="BTAD"/>
</dbReference>
<dbReference type="OrthoDB" id="4336084at2"/>
<dbReference type="Pfam" id="PF03704">
    <property type="entry name" value="BTAD"/>
    <property type="match status" value="1"/>
</dbReference>
<dbReference type="Gene3D" id="1.25.40.10">
    <property type="entry name" value="Tetratricopeptide repeat domain"/>
    <property type="match status" value="1"/>
</dbReference>
<dbReference type="Gene3D" id="3.40.50.300">
    <property type="entry name" value="P-loop containing nucleotide triphosphate hydrolases"/>
    <property type="match status" value="1"/>
</dbReference>
<dbReference type="InterPro" id="IPR051677">
    <property type="entry name" value="AfsR-DnrI-RedD_regulator"/>
</dbReference>
<evidence type="ECO:0000313" key="9">
    <source>
        <dbReference type="EMBL" id="QES52078.1"/>
    </source>
</evidence>
<evidence type="ECO:0000256" key="2">
    <source>
        <dbReference type="ARBA" id="ARBA00023012"/>
    </source>
</evidence>
<keyword evidence="2" id="KW-0902">Two-component regulatory system</keyword>
<evidence type="ECO:0000256" key="3">
    <source>
        <dbReference type="ARBA" id="ARBA00023015"/>
    </source>
</evidence>
<dbReference type="PANTHER" id="PTHR35807">
    <property type="entry name" value="TRANSCRIPTIONAL REGULATOR REDD-RELATED"/>
    <property type="match status" value="1"/>
</dbReference>
<evidence type="ECO:0000259" key="8">
    <source>
        <dbReference type="PROSITE" id="PS51755"/>
    </source>
</evidence>
<dbReference type="SMART" id="SM00862">
    <property type="entry name" value="Trans_reg_C"/>
    <property type="match status" value="1"/>
</dbReference>
<dbReference type="InterPro" id="IPR016032">
    <property type="entry name" value="Sig_transdc_resp-reg_C-effctor"/>
</dbReference>
<dbReference type="AlphaFoldDB" id="A0A5P2DD90"/>
<dbReference type="InterPro" id="IPR036388">
    <property type="entry name" value="WH-like_DNA-bd_sf"/>
</dbReference>
<evidence type="ECO:0000256" key="6">
    <source>
        <dbReference type="PROSITE-ProRule" id="PRU01091"/>
    </source>
</evidence>
<dbReference type="SUPFAM" id="SSF48452">
    <property type="entry name" value="TPR-like"/>
    <property type="match status" value="1"/>
</dbReference>
<gene>
    <name evidence="9" type="ORF">DEJ50_01725</name>
</gene>
<dbReference type="SMART" id="SM01043">
    <property type="entry name" value="BTAD"/>
    <property type="match status" value="1"/>
</dbReference>
<dbReference type="CDD" id="cd00383">
    <property type="entry name" value="trans_reg_C"/>
    <property type="match status" value="1"/>
</dbReference>
<keyword evidence="3" id="KW-0805">Transcription regulation</keyword>
<dbReference type="InterPro" id="IPR003593">
    <property type="entry name" value="AAA+_ATPase"/>
</dbReference>
<feature type="DNA-binding region" description="OmpR/PhoB-type" evidence="6">
    <location>
        <begin position="1"/>
        <end position="86"/>
    </location>
</feature>
<dbReference type="InterPro" id="IPR027417">
    <property type="entry name" value="P-loop_NTPase"/>
</dbReference>
<dbReference type="InterPro" id="IPR011990">
    <property type="entry name" value="TPR-like_helical_dom_sf"/>
</dbReference>
<feature type="compositionally biased region" description="Low complexity" evidence="7">
    <location>
        <begin position="613"/>
        <end position="625"/>
    </location>
</feature>
<name>A0A5P2DD90_STRVZ</name>
<comment type="similarity">
    <text evidence="1">Belongs to the AfsR/DnrI/RedD regulatory family.</text>
</comment>
<protein>
    <submittedName>
        <fullName evidence="9">AfsR family transcriptional regulator</fullName>
    </submittedName>
</protein>
<proteinExistence type="inferred from homology"/>
<feature type="region of interest" description="Disordered" evidence="7">
    <location>
        <begin position="605"/>
        <end position="625"/>
    </location>
</feature>
<evidence type="ECO:0000256" key="4">
    <source>
        <dbReference type="ARBA" id="ARBA00023125"/>
    </source>
</evidence>
<dbReference type="InterPro" id="IPR001867">
    <property type="entry name" value="OmpR/PhoB-type_DNA-bd"/>
</dbReference>
<feature type="domain" description="OmpR/PhoB-type" evidence="8">
    <location>
        <begin position="1"/>
        <end position="86"/>
    </location>
</feature>
<dbReference type="Pfam" id="PF00486">
    <property type="entry name" value="Trans_reg_C"/>
    <property type="match status" value="1"/>
</dbReference>
<evidence type="ECO:0000256" key="7">
    <source>
        <dbReference type="SAM" id="MobiDB-lite"/>
    </source>
</evidence>
<dbReference type="Gene3D" id="1.10.10.10">
    <property type="entry name" value="Winged helix-like DNA-binding domain superfamily/Winged helix DNA-binding domain"/>
    <property type="match status" value="1"/>
</dbReference>
<dbReference type="GO" id="GO:0000160">
    <property type="term" value="P:phosphorelay signal transduction system"/>
    <property type="evidence" value="ECO:0007669"/>
    <property type="project" value="UniProtKB-KW"/>
</dbReference>
<accession>A0A5P2DD90</accession>
<dbReference type="GO" id="GO:0006355">
    <property type="term" value="P:regulation of DNA-templated transcription"/>
    <property type="evidence" value="ECO:0007669"/>
    <property type="project" value="InterPro"/>
</dbReference>
<evidence type="ECO:0000313" key="10">
    <source>
        <dbReference type="Proteomes" id="UP000325211"/>
    </source>
</evidence>
<organism evidence="9 10">
    <name type="scientific">Streptomyces venezuelae</name>
    <dbReference type="NCBI Taxonomy" id="54571"/>
    <lineage>
        <taxon>Bacteria</taxon>
        <taxon>Bacillati</taxon>
        <taxon>Actinomycetota</taxon>
        <taxon>Actinomycetes</taxon>
        <taxon>Kitasatosporales</taxon>
        <taxon>Streptomycetaceae</taxon>
        <taxon>Streptomyces</taxon>
    </lineage>
</organism>
<keyword evidence="4 6" id="KW-0238">DNA-binding</keyword>
<keyword evidence="5" id="KW-0804">Transcription</keyword>